<evidence type="ECO:0000313" key="3">
    <source>
        <dbReference type="Proteomes" id="UP000246352"/>
    </source>
</evidence>
<evidence type="ECO:0000313" key="2">
    <source>
        <dbReference type="EMBL" id="PWV99181.1"/>
    </source>
</evidence>
<sequence>MLRFLTLAVAFIALGSGLLPAMAAEKFAFETYFRGPTVAYGKFSAINGVKRTFRVDLRGTWDGKTLKLVEKFKYDDGERDTKIWYFTKTGPGEYVGRRSDVEGVANVSIEGDTARYGYTLYLDAENRKNLVHFRDKMVLRDDGTVHNTATVFKSIFPVGRVVVNFARARDAHKLKRP</sequence>
<name>A0A317PG58_9HYPH</name>
<proteinExistence type="predicted"/>
<feature type="signal peptide" evidence="1">
    <location>
        <begin position="1"/>
        <end position="23"/>
    </location>
</feature>
<keyword evidence="3" id="KW-1185">Reference proteome</keyword>
<evidence type="ECO:0000256" key="1">
    <source>
        <dbReference type="SAM" id="SignalP"/>
    </source>
</evidence>
<feature type="chain" id="PRO_5016378755" evidence="1">
    <location>
        <begin position="24"/>
        <end position="177"/>
    </location>
</feature>
<comment type="caution">
    <text evidence="2">The sequence shown here is derived from an EMBL/GenBank/DDBJ whole genome shotgun (WGS) entry which is preliminary data.</text>
</comment>
<dbReference type="EMBL" id="QGTR01000004">
    <property type="protein sequence ID" value="PWV99181.1"/>
    <property type="molecule type" value="Genomic_DNA"/>
</dbReference>
<reference evidence="2 3" key="1">
    <citation type="submission" date="2018-05" db="EMBL/GenBank/DDBJ databases">
        <title>Genomic Encyclopedia of Type Strains, Phase IV (KMG-IV): sequencing the most valuable type-strain genomes for metagenomic binning, comparative biology and taxonomic classification.</title>
        <authorList>
            <person name="Goeker M."/>
        </authorList>
    </citation>
    <scope>NUCLEOTIDE SEQUENCE [LARGE SCALE GENOMIC DNA]</scope>
    <source>
        <strain evidence="2 3">DSM 16791</strain>
    </source>
</reference>
<dbReference type="RefSeq" id="WP_110033322.1">
    <property type="nucleotide sequence ID" value="NZ_QGTR01000004.1"/>
</dbReference>
<organism evidence="2 3">
    <name type="scientific">Hoeflea marina</name>
    <dbReference type="NCBI Taxonomy" id="274592"/>
    <lineage>
        <taxon>Bacteria</taxon>
        <taxon>Pseudomonadati</taxon>
        <taxon>Pseudomonadota</taxon>
        <taxon>Alphaproteobacteria</taxon>
        <taxon>Hyphomicrobiales</taxon>
        <taxon>Rhizobiaceae</taxon>
        <taxon>Hoeflea</taxon>
    </lineage>
</organism>
<dbReference type="OrthoDB" id="5296954at2"/>
<gene>
    <name evidence="2" type="ORF">DFR52_104474</name>
</gene>
<dbReference type="AlphaFoldDB" id="A0A317PG58"/>
<dbReference type="Pfam" id="PF12915">
    <property type="entry name" value="DUF3833"/>
    <property type="match status" value="1"/>
</dbReference>
<dbReference type="Proteomes" id="UP000246352">
    <property type="component" value="Unassembled WGS sequence"/>
</dbReference>
<keyword evidence="1" id="KW-0732">Signal</keyword>
<dbReference type="InterPro" id="IPR024409">
    <property type="entry name" value="DUF3833"/>
</dbReference>
<accession>A0A317PG58</accession>
<protein>
    <submittedName>
        <fullName evidence="2">Uncharacterized protein DUF3833</fullName>
    </submittedName>
</protein>